<sequence length="121" mass="13848">MSPRKPRIYATRACTNCQKRHEKCSGAITCTNCIKRKLCCEFINSGKKRGPKSKENVVDTIQEQAYVSASYANSIQDNAMTYMPGTEYLEFNNYIAESSLSTESLIYFYIMMPSPYFLYCP</sequence>
<keyword evidence="2" id="KW-1185">Reference proteome</keyword>
<name>A0ACA9KVH2_9GLOM</name>
<comment type="caution">
    <text evidence="1">The sequence shown here is derived from an EMBL/GenBank/DDBJ whole genome shotgun (WGS) entry which is preliminary data.</text>
</comment>
<dbReference type="EMBL" id="CAJVPM010002742">
    <property type="protein sequence ID" value="CAG8491871.1"/>
    <property type="molecule type" value="Genomic_DNA"/>
</dbReference>
<accession>A0ACA9KVH2</accession>
<evidence type="ECO:0000313" key="1">
    <source>
        <dbReference type="EMBL" id="CAG8491871.1"/>
    </source>
</evidence>
<gene>
    <name evidence="1" type="ORF">SCALOS_LOCUS2858</name>
</gene>
<proteinExistence type="predicted"/>
<reference evidence="1" key="1">
    <citation type="submission" date="2021-06" db="EMBL/GenBank/DDBJ databases">
        <authorList>
            <person name="Kallberg Y."/>
            <person name="Tangrot J."/>
            <person name="Rosling A."/>
        </authorList>
    </citation>
    <scope>NUCLEOTIDE SEQUENCE</scope>
    <source>
        <strain evidence="1">AU212A</strain>
    </source>
</reference>
<organism evidence="1 2">
    <name type="scientific">Scutellospora calospora</name>
    <dbReference type="NCBI Taxonomy" id="85575"/>
    <lineage>
        <taxon>Eukaryota</taxon>
        <taxon>Fungi</taxon>
        <taxon>Fungi incertae sedis</taxon>
        <taxon>Mucoromycota</taxon>
        <taxon>Glomeromycotina</taxon>
        <taxon>Glomeromycetes</taxon>
        <taxon>Diversisporales</taxon>
        <taxon>Gigasporaceae</taxon>
        <taxon>Scutellospora</taxon>
    </lineage>
</organism>
<dbReference type="Proteomes" id="UP000789860">
    <property type="component" value="Unassembled WGS sequence"/>
</dbReference>
<protein>
    <submittedName>
        <fullName evidence="1">900_t:CDS:1</fullName>
    </submittedName>
</protein>
<evidence type="ECO:0000313" key="2">
    <source>
        <dbReference type="Proteomes" id="UP000789860"/>
    </source>
</evidence>